<dbReference type="Pfam" id="PF07715">
    <property type="entry name" value="Plug"/>
    <property type="match status" value="1"/>
</dbReference>
<keyword evidence="4 8" id="KW-0812">Transmembrane</keyword>
<dbReference type="InterPro" id="IPR023996">
    <property type="entry name" value="TonB-dep_OMP_SusC/RagA"/>
</dbReference>
<comment type="subcellular location">
    <subcellularLocation>
        <location evidence="1 8">Cell outer membrane</location>
        <topology evidence="1 8">Multi-pass membrane protein</topology>
    </subcellularLocation>
</comment>
<keyword evidence="5 9" id="KW-0798">TonB box</keyword>
<evidence type="ECO:0000256" key="5">
    <source>
        <dbReference type="ARBA" id="ARBA00023077"/>
    </source>
</evidence>
<dbReference type="EMBL" id="BAABHX010000003">
    <property type="protein sequence ID" value="GAA5093251.1"/>
    <property type="molecule type" value="Genomic_DNA"/>
</dbReference>
<keyword evidence="7 8" id="KW-0998">Cell outer membrane</keyword>
<accession>A0ABP9ME38</accession>
<evidence type="ECO:0000259" key="12">
    <source>
        <dbReference type="Pfam" id="PF07715"/>
    </source>
</evidence>
<dbReference type="InterPro" id="IPR037066">
    <property type="entry name" value="Plug_dom_sf"/>
</dbReference>
<evidence type="ECO:0000256" key="4">
    <source>
        <dbReference type="ARBA" id="ARBA00022692"/>
    </source>
</evidence>
<keyword evidence="14" id="KW-1185">Reference proteome</keyword>
<keyword evidence="6 8" id="KW-0472">Membrane</keyword>
<dbReference type="Gene3D" id="2.40.170.20">
    <property type="entry name" value="TonB-dependent receptor, beta-barrel domain"/>
    <property type="match status" value="1"/>
</dbReference>
<name>A0ABP9ME38_9FLAO</name>
<dbReference type="InterPro" id="IPR036942">
    <property type="entry name" value="Beta-barrel_TonB_sf"/>
</dbReference>
<dbReference type="Proteomes" id="UP001500353">
    <property type="component" value="Unassembled WGS sequence"/>
</dbReference>
<keyword evidence="10" id="KW-0732">Signal</keyword>
<feature type="domain" description="TonB-dependent receptor-like beta-barrel" evidence="11">
    <location>
        <begin position="351"/>
        <end position="823"/>
    </location>
</feature>
<sequence length="961" mass="105538">MNVKLSVLTAGVLFFTGQVVFAQTGKRDTAAKEQQIEEVIMVGFGQKKTVQEITGATSTMTAKSIEDVPVASIDKMLQGRVTGVQTGSASGQPGGFANVRVRGVSSINGVTSPIYIVDGVRVANGSLGTANGTSALTNILANLSPDDVESITVLKDAVSTAVYGADAGAGVIVITTKSGKKGKARFNLSFNSGFNQQAVDMARNFSAGEYKTYLRDMFNNSLNSNYSIEQIAAGSLSGQISAAANAQAVAVFSSPYDTNWLDVVRKDGYQQNADFSLSGGNDKFTYYAAANMFEQNSIIRNSFFKRLSYTTKLSYQATDKLKISTDFQISHSKTRTLSDGGAFSNPMLAQYFNRPTDQAKNADGSWYLGNPANSRLSNNQFNPGYLLDNNYIQAGTFRAFANLNVEYKILKNLTYRFVFSPEYLNIEEDTYWNPLHGDGYTYGGYQRTSVNRYFNFNIQNILDYSQKFGKHNVGASLIQEAYKQDRKFLMGTGITVGTPTLETLSNFVVPYGYSGTRGTSSRYGYAVTGHYDYDKLLLLDASYRRDVLSQFTPGSKAGNFWSIGGGVDLARLNFVKDMELISMAKFRASYGKLGNQVNANPYALYLYDINYNDTSGARYYNIYNPNLSWETVNPLNIGIDLGFLKNRITVTAEYYNKKTNDLIYNSPLSPSQGGITNDNGTLRYGVMLDNVGTLVNKGFEFSVNADIFKGDRNQVNWSVGANLSTLKNEVTELYGGTVNTASTTLRVGEGVRTYYLRKWAGVDPSNGDPLWYINGIDGATTNDYSKAQQAVQGSFLSNVFGGANTSISYKGFALDLQFTYGFGGKIYDNWANYTYSDGQYSLNYPGYADVMGDYWTPQNTGASNPKPLYGGNKLSNSASTRYLYDADYIRLSNARFGYTFTGDMLKGSGLNSVQVYVMANNAWTHNFDDRLKFDPETNISGTTNLSLPVLKSYLFGVNVSF</sequence>
<feature type="signal peptide" evidence="10">
    <location>
        <begin position="1"/>
        <end position="22"/>
    </location>
</feature>
<protein>
    <submittedName>
        <fullName evidence="13">SusC/RagA family TonB-linked outer membrane protein</fullName>
    </submittedName>
</protein>
<dbReference type="InterPro" id="IPR012910">
    <property type="entry name" value="Plug_dom"/>
</dbReference>
<evidence type="ECO:0000259" key="11">
    <source>
        <dbReference type="Pfam" id="PF00593"/>
    </source>
</evidence>
<evidence type="ECO:0000313" key="13">
    <source>
        <dbReference type="EMBL" id="GAA5093251.1"/>
    </source>
</evidence>
<evidence type="ECO:0000256" key="6">
    <source>
        <dbReference type="ARBA" id="ARBA00023136"/>
    </source>
</evidence>
<keyword evidence="2 8" id="KW-0813">Transport</keyword>
<comment type="similarity">
    <text evidence="8 9">Belongs to the TonB-dependent receptor family.</text>
</comment>
<evidence type="ECO:0000256" key="2">
    <source>
        <dbReference type="ARBA" id="ARBA00022448"/>
    </source>
</evidence>
<dbReference type="InterPro" id="IPR023997">
    <property type="entry name" value="TonB-dep_OMP_SusC/RagA_CS"/>
</dbReference>
<evidence type="ECO:0000256" key="9">
    <source>
        <dbReference type="RuleBase" id="RU003357"/>
    </source>
</evidence>
<dbReference type="SUPFAM" id="SSF56935">
    <property type="entry name" value="Porins"/>
    <property type="match status" value="1"/>
</dbReference>
<feature type="domain" description="TonB-dependent receptor plug" evidence="12">
    <location>
        <begin position="50"/>
        <end position="171"/>
    </location>
</feature>
<dbReference type="RefSeq" id="WP_345203998.1">
    <property type="nucleotide sequence ID" value="NZ_BAABHX010000003.1"/>
</dbReference>
<dbReference type="InterPro" id="IPR000531">
    <property type="entry name" value="Beta-barrel_TonB"/>
</dbReference>
<dbReference type="Gene3D" id="2.170.130.10">
    <property type="entry name" value="TonB-dependent receptor, plug domain"/>
    <property type="match status" value="1"/>
</dbReference>
<organism evidence="13 14">
    <name type="scientific">Chryseobacterium ginsengisoli</name>
    <dbReference type="NCBI Taxonomy" id="363853"/>
    <lineage>
        <taxon>Bacteria</taxon>
        <taxon>Pseudomonadati</taxon>
        <taxon>Bacteroidota</taxon>
        <taxon>Flavobacteriia</taxon>
        <taxon>Flavobacteriales</taxon>
        <taxon>Weeksellaceae</taxon>
        <taxon>Chryseobacterium group</taxon>
        <taxon>Chryseobacterium</taxon>
    </lineage>
</organism>
<comment type="caution">
    <text evidence="13">The sequence shown here is derived from an EMBL/GenBank/DDBJ whole genome shotgun (WGS) entry which is preliminary data.</text>
</comment>
<evidence type="ECO:0000256" key="7">
    <source>
        <dbReference type="ARBA" id="ARBA00023237"/>
    </source>
</evidence>
<evidence type="ECO:0000256" key="10">
    <source>
        <dbReference type="SAM" id="SignalP"/>
    </source>
</evidence>
<feature type="chain" id="PRO_5047206934" evidence="10">
    <location>
        <begin position="23"/>
        <end position="961"/>
    </location>
</feature>
<reference evidence="14" key="1">
    <citation type="journal article" date="2019" name="Int. J. Syst. Evol. Microbiol.">
        <title>The Global Catalogue of Microorganisms (GCM) 10K type strain sequencing project: providing services to taxonomists for standard genome sequencing and annotation.</title>
        <authorList>
            <consortium name="The Broad Institute Genomics Platform"/>
            <consortium name="The Broad Institute Genome Sequencing Center for Infectious Disease"/>
            <person name="Wu L."/>
            <person name="Ma J."/>
        </authorList>
    </citation>
    <scope>NUCLEOTIDE SEQUENCE [LARGE SCALE GENOMIC DNA]</scope>
    <source>
        <strain evidence="14">JCM 18019</strain>
    </source>
</reference>
<keyword evidence="3 8" id="KW-1134">Transmembrane beta strand</keyword>
<dbReference type="NCBIfam" id="TIGR04057">
    <property type="entry name" value="SusC_RagA_signa"/>
    <property type="match status" value="1"/>
</dbReference>
<evidence type="ECO:0000256" key="1">
    <source>
        <dbReference type="ARBA" id="ARBA00004571"/>
    </source>
</evidence>
<gene>
    <name evidence="13" type="ORF">GCM10023210_23440</name>
</gene>
<evidence type="ECO:0000313" key="14">
    <source>
        <dbReference type="Proteomes" id="UP001500353"/>
    </source>
</evidence>
<proteinExistence type="inferred from homology"/>
<dbReference type="NCBIfam" id="TIGR04056">
    <property type="entry name" value="OMP_RagA_SusC"/>
    <property type="match status" value="1"/>
</dbReference>
<dbReference type="Pfam" id="PF00593">
    <property type="entry name" value="TonB_dep_Rec_b-barrel"/>
    <property type="match status" value="1"/>
</dbReference>
<dbReference type="PROSITE" id="PS52016">
    <property type="entry name" value="TONB_DEPENDENT_REC_3"/>
    <property type="match status" value="1"/>
</dbReference>
<evidence type="ECO:0000256" key="8">
    <source>
        <dbReference type="PROSITE-ProRule" id="PRU01360"/>
    </source>
</evidence>
<dbReference type="InterPro" id="IPR039426">
    <property type="entry name" value="TonB-dep_rcpt-like"/>
</dbReference>
<evidence type="ECO:0000256" key="3">
    <source>
        <dbReference type="ARBA" id="ARBA00022452"/>
    </source>
</evidence>